<keyword evidence="2" id="KW-1185">Reference proteome</keyword>
<evidence type="ECO:0000313" key="2">
    <source>
        <dbReference type="Proteomes" id="UP000295371"/>
    </source>
</evidence>
<reference evidence="1 2" key="1">
    <citation type="submission" date="2019-03" db="EMBL/GenBank/DDBJ databases">
        <title>Genomic Encyclopedia of Archaeal and Bacterial Type Strains, Phase II (KMG-II): from individual species to whole genera.</title>
        <authorList>
            <person name="Goeker M."/>
        </authorList>
    </citation>
    <scope>NUCLEOTIDE SEQUENCE [LARGE SCALE GENOMIC DNA]</scope>
    <source>
        <strain evidence="1 2">DSM 24323</strain>
    </source>
</reference>
<proteinExistence type="predicted"/>
<gene>
    <name evidence="1" type="ORF">CLV29_0857</name>
</gene>
<dbReference type="OrthoDB" id="166951at2"/>
<sequence length="137" mass="15079">MVNVDELRGIPDVEYVSASVKAAFNAEASRLTGQRGSRSSWRDSGMQEFEGHFSQLFQDNGRTQLSDLGEVATALKQVATDLEDVEQAAWEENNQSLPRPEIPPTMSGLTSKGSQYLKVALGFSFIELRVPLMSRLG</sequence>
<organism evidence="1 2">
    <name type="scientific">Naumannella halotolerans</name>
    <dbReference type="NCBI Taxonomy" id="993414"/>
    <lineage>
        <taxon>Bacteria</taxon>
        <taxon>Bacillati</taxon>
        <taxon>Actinomycetota</taxon>
        <taxon>Actinomycetes</taxon>
        <taxon>Propionibacteriales</taxon>
        <taxon>Propionibacteriaceae</taxon>
        <taxon>Naumannella</taxon>
    </lineage>
</organism>
<comment type="caution">
    <text evidence="1">The sequence shown here is derived from an EMBL/GenBank/DDBJ whole genome shotgun (WGS) entry which is preliminary data.</text>
</comment>
<name>A0A4R7J747_9ACTN</name>
<dbReference type="Proteomes" id="UP000295371">
    <property type="component" value="Unassembled WGS sequence"/>
</dbReference>
<evidence type="ECO:0000313" key="1">
    <source>
        <dbReference type="EMBL" id="TDT33252.1"/>
    </source>
</evidence>
<dbReference type="EMBL" id="SOAW01000001">
    <property type="protein sequence ID" value="TDT33252.1"/>
    <property type="molecule type" value="Genomic_DNA"/>
</dbReference>
<accession>A0A4R7J747</accession>
<dbReference type="RefSeq" id="WP_133753794.1">
    <property type="nucleotide sequence ID" value="NZ_SOAW01000001.1"/>
</dbReference>
<dbReference type="AlphaFoldDB" id="A0A4R7J747"/>
<protein>
    <submittedName>
        <fullName evidence="1">Uncharacterized protein</fullName>
    </submittedName>
</protein>